<reference evidence="1 2" key="1">
    <citation type="submission" date="2016-08" db="EMBL/GenBank/DDBJ databases">
        <title>Genome sequencing of Vibrio scophthalmi strain FP3289, an isolated from Paralichthys olivaceus.</title>
        <authorList>
            <person name="Han H.-J."/>
        </authorList>
    </citation>
    <scope>NUCLEOTIDE SEQUENCE [LARGE SCALE GENOMIC DNA]</scope>
    <source>
        <strain evidence="1 2">FP3289</strain>
    </source>
</reference>
<organism evidence="1 2">
    <name type="scientific">Vibrio scophthalmi</name>
    <dbReference type="NCBI Taxonomy" id="45658"/>
    <lineage>
        <taxon>Bacteria</taxon>
        <taxon>Pseudomonadati</taxon>
        <taxon>Pseudomonadota</taxon>
        <taxon>Gammaproteobacteria</taxon>
        <taxon>Vibrionales</taxon>
        <taxon>Vibrionaceae</taxon>
        <taxon>Vibrio</taxon>
    </lineage>
</organism>
<dbReference type="RefSeq" id="WP_069447493.1">
    <property type="nucleotide sequence ID" value="NZ_MDCJ01000006.1"/>
</dbReference>
<dbReference type="AlphaFoldDB" id="A0A1E3WIU2"/>
<dbReference type="EMBL" id="MDCJ01000006">
    <property type="protein sequence ID" value="ODS09647.1"/>
    <property type="molecule type" value="Genomic_DNA"/>
</dbReference>
<name>A0A1E3WIU2_9VIBR</name>
<evidence type="ECO:0000313" key="2">
    <source>
        <dbReference type="Proteomes" id="UP000095131"/>
    </source>
</evidence>
<evidence type="ECO:0000313" key="1">
    <source>
        <dbReference type="EMBL" id="ODS09647.1"/>
    </source>
</evidence>
<comment type="caution">
    <text evidence="1">The sequence shown here is derived from an EMBL/GenBank/DDBJ whole genome shotgun (WGS) entry which is preliminary data.</text>
</comment>
<dbReference type="Proteomes" id="UP000095131">
    <property type="component" value="Unassembled WGS sequence"/>
</dbReference>
<sequence length="82" mass="9698">MTQTPTPPVTELLLWRKLMQTMNKFDDQLNELPPEQQDAFFYLHLEELIANFEREHADLIAEVFQKKHDFDNASTQHKEAAL</sequence>
<accession>A0A1E3WIU2</accession>
<protein>
    <submittedName>
        <fullName evidence="1">Uncharacterized protein</fullName>
    </submittedName>
</protein>
<proteinExistence type="predicted"/>
<gene>
    <name evidence="1" type="ORF">VSF3289_03311</name>
</gene>